<accession>A0A1M7Z269</accession>
<dbReference type="Proteomes" id="UP000184600">
    <property type="component" value="Unassembled WGS sequence"/>
</dbReference>
<dbReference type="AlphaFoldDB" id="A0A1M7Z269"/>
<proteinExistence type="predicted"/>
<dbReference type="PANTHER" id="PTHR39166:SF1">
    <property type="entry name" value="BLL1166 PROTEIN"/>
    <property type="match status" value="1"/>
</dbReference>
<dbReference type="STRING" id="1117707.VQ7734_04769"/>
<evidence type="ECO:0008006" key="3">
    <source>
        <dbReference type="Google" id="ProtNLM"/>
    </source>
</evidence>
<dbReference type="Pfam" id="PF06042">
    <property type="entry name" value="NTP_transf_6"/>
    <property type="match status" value="1"/>
</dbReference>
<dbReference type="PANTHER" id="PTHR39166">
    <property type="entry name" value="BLL1166 PROTEIN"/>
    <property type="match status" value="1"/>
</dbReference>
<reference evidence="2" key="1">
    <citation type="submission" date="2016-12" db="EMBL/GenBank/DDBJ databases">
        <authorList>
            <person name="Rodrigo-Torres L."/>
            <person name="Arahal R.D."/>
            <person name="Lucena T."/>
        </authorList>
    </citation>
    <scope>NUCLEOTIDE SEQUENCE [LARGE SCALE GENOMIC DNA]</scope>
</reference>
<sequence length="199" mass="23411">MKSKFLNGQHLSLEQQIDLLSEFVLSIDEISPILQAIHRVPDAWVGAGVIFQNVWNVMHDFEINSFIKDIDIFYWDPDDLSWESEDRYICRLKEELANINIPIDVKNIARIHLWYEQRFGISIAPYGSVHESISTWPVIGACMAMRQRGDKIEFIAPYGFHDMFALRLRPNKTIISRDIYEEKVNRWTTQWPLLVAETW</sequence>
<evidence type="ECO:0000313" key="2">
    <source>
        <dbReference type="Proteomes" id="UP000184600"/>
    </source>
</evidence>
<organism evidence="1 2">
    <name type="scientific">Vibrio quintilis</name>
    <dbReference type="NCBI Taxonomy" id="1117707"/>
    <lineage>
        <taxon>Bacteria</taxon>
        <taxon>Pseudomonadati</taxon>
        <taxon>Pseudomonadota</taxon>
        <taxon>Gammaproteobacteria</taxon>
        <taxon>Vibrionales</taxon>
        <taxon>Vibrionaceae</taxon>
        <taxon>Vibrio</taxon>
    </lineage>
</organism>
<dbReference type="RefSeq" id="WP_083601805.1">
    <property type="nucleotide sequence ID" value="NZ_AP024897.1"/>
</dbReference>
<keyword evidence="2" id="KW-1185">Reference proteome</keyword>
<name>A0A1M7Z269_9VIBR</name>
<dbReference type="OrthoDB" id="9805247at2"/>
<dbReference type="EMBL" id="FRFG01000089">
    <property type="protein sequence ID" value="SHO58993.1"/>
    <property type="molecule type" value="Genomic_DNA"/>
</dbReference>
<protein>
    <recommendedName>
        <fullName evidence="3">Nucleotidyltransferase family protein</fullName>
    </recommendedName>
</protein>
<evidence type="ECO:0000313" key="1">
    <source>
        <dbReference type="EMBL" id="SHO58993.1"/>
    </source>
</evidence>
<gene>
    <name evidence="1" type="ORF">VQ7734_04769</name>
</gene>
<dbReference type="InterPro" id="IPR009267">
    <property type="entry name" value="NTP_transf_6"/>
</dbReference>